<sequence length="116" mass="11756">MTIPKSTAAIGPAVARIKSSEGAPSIVALAHAAFAIWPTRPPTETGECVWTLVLLLVWPALAIGDLVGRTSAAVVAATASEAVLKAIEMTTEAAGEAAAPTCLAVNAYLLYLAIDA</sequence>
<protein>
    <submittedName>
        <fullName evidence="1">Uncharacterized protein</fullName>
    </submittedName>
</protein>
<keyword evidence="2" id="KW-1185">Reference proteome</keyword>
<gene>
    <name evidence="1" type="ORF">B0A48_05693</name>
</gene>
<evidence type="ECO:0000313" key="2">
    <source>
        <dbReference type="Proteomes" id="UP000192596"/>
    </source>
</evidence>
<evidence type="ECO:0000313" key="1">
    <source>
        <dbReference type="EMBL" id="OQO08803.1"/>
    </source>
</evidence>
<organism evidence="1 2">
    <name type="scientific">Cryoendolithus antarcticus</name>
    <dbReference type="NCBI Taxonomy" id="1507870"/>
    <lineage>
        <taxon>Eukaryota</taxon>
        <taxon>Fungi</taxon>
        <taxon>Dikarya</taxon>
        <taxon>Ascomycota</taxon>
        <taxon>Pezizomycotina</taxon>
        <taxon>Dothideomycetes</taxon>
        <taxon>Dothideomycetidae</taxon>
        <taxon>Cladosporiales</taxon>
        <taxon>Cladosporiaceae</taxon>
        <taxon>Cryoendolithus</taxon>
    </lineage>
</organism>
<dbReference type="EMBL" id="NAJO01000011">
    <property type="protein sequence ID" value="OQO08803.1"/>
    <property type="molecule type" value="Genomic_DNA"/>
</dbReference>
<name>A0A1V8TBM8_9PEZI</name>
<dbReference type="Proteomes" id="UP000192596">
    <property type="component" value="Unassembled WGS sequence"/>
</dbReference>
<comment type="caution">
    <text evidence="1">The sequence shown here is derived from an EMBL/GenBank/DDBJ whole genome shotgun (WGS) entry which is preliminary data.</text>
</comment>
<dbReference type="AlphaFoldDB" id="A0A1V8TBM8"/>
<proteinExistence type="predicted"/>
<reference evidence="2" key="1">
    <citation type="submission" date="2017-03" db="EMBL/GenBank/DDBJ databases">
        <title>Genomes of endolithic fungi from Antarctica.</title>
        <authorList>
            <person name="Coleine C."/>
            <person name="Masonjones S."/>
            <person name="Stajich J.E."/>
        </authorList>
    </citation>
    <scope>NUCLEOTIDE SEQUENCE [LARGE SCALE GENOMIC DNA]</scope>
    <source>
        <strain evidence="2">CCFEE 5527</strain>
    </source>
</reference>
<dbReference type="InParanoid" id="A0A1V8TBM8"/>
<accession>A0A1V8TBM8</accession>